<sequence length="569" mass="63994">MRKLLRKIDRSLSFSHESKPAVQRRLSLPLCVETSLLYSCERNGQEQVQNGPNGANGIPQNGLDSNYDVDGASIRSVALSESDTLALAEPRHFELQHAYQDNYTAYLPFLLRRLRVEQGLAASNDIAVVNAEVSEDSEELKNDDLDEEKTVASEVEDVSYIMGRPMTTYNAKRSLVVVSEFIKGVTYVFPCAESYDLFKELKLGKQKLRRKNSVIVYDNNHNISRVTGANPESLPVDGSSDTVVDRRQHIVPVENKIKGAGLPLFKITVPYMSTFRRKAPFMVFRKYKEIPEKPELGPGAESDDSFETYSYCHIHTKMVQSCKRYAFLFTPEGCEPFTVFAFQNNNRPFTDFNYKDTRFRVLGTLLLLAYAAAYNPELKLFILDEGQALLADDTVEKESRPDIFTRVRLGSLSHSTSRNGAEILVPPEFPSQRTSLPVNPVPRSDNPIILDNESHSRASGQTFIPNNSPPFSRFVDSLVYQKSALFLPKRYSEEGKVEVYQDPDLLGLVDPLTTYAVDTDSLVITTILLALREANIRMAKRQHNLSSRISVFNSYPSLGGSLFFGAAMM</sequence>
<dbReference type="KEGG" id="asau:88171776"/>
<proteinExistence type="predicted"/>
<gene>
    <name evidence="1" type="ORF">PUMCH_000708</name>
</gene>
<organism evidence="1 2">
    <name type="scientific">Australozyma saopauloensis</name>
    <dbReference type="NCBI Taxonomy" id="291208"/>
    <lineage>
        <taxon>Eukaryota</taxon>
        <taxon>Fungi</taxon>
        <taxon>Dikarya</taxon>
        <taxon>Ascomycota</taxon>
        <taxon>Saccharomycotina</taxon>
        <taxon>Pichiomycetes</taxon>
        <taxon>Metschnikowiaceae</taxon>
        <taxon>Australozyma</taxon>
    </lineage>
</organism>
<name>A0AAX4H4U3_9ASCO</name>
<dbReference type="RefSeq" id="XP_062875853.1">
    <property type="nucleotide sequence ID" value="XM_063019783.1"/>
</dbReference>
<dbReference type="Proteomes" id="UP001338582">
    <property type="component" value="Chromosome 1"/>
</dbReference>
<keyword evidence="2" id="KW-1185">Reference proteome</keyword>
<evidence type="ECO:0000313" key="2">
    <source>
        <dbReference type="Proteomes" id="UP001338582"/>
    </source>
</evidence>
<accession>A0AAX4H4U3</accession>
<dbReference type="EMBL" id="CP138894">
    <property type="protein sequence ID" value="WPK23467.1"/>
    <property type="molecule type" value="Genomic_DNA"/>
</dbReference>
<dbReference type="AlphaFoldDB" id="A0AAX4H4U3"/>
<evidence type="ECO:0000313" key="1">
    <source>
        <dbReference type="EMBL" id="WPK23467.1"/>
    </source>
</evidence>
<protein>
    <submittedName>
        <fullName evidence="1">Uncharacterized protein</fullName>
    </submittedName>
</protein>
<reference evidence="1 2" key="1">
    <citation type="submission" date="2023-10" db="EMBL/GenBank/DDBJ databases">
        <title>Draft Genome Sequence of Candida saopaulonensis from a very Premature Infant with Sepsis.</title>
        <authorList>
            <person name="Ning Y."/>
            <person name="Dai R."/>
            <person name="Xiao M."/>
            <person name="Xu Y."/>
            <person name="Yan Q."/>
            <person name="Zhang L."/>
        </authorList>
    </citation>
    <scope>NUCLEOTIDE SEQUENCE [LARGE SCALE GENOMIC DNA]</scope>
    <source>
        <strain evidence="1 2">19XY460</strain>
    </source>
</reference>
<dbReference type="GeneID" id="88171776"/>